<evidence type="ECO:0000313" key="5">
    <source>
        <dbReference type="Proteomes" id="UP000515163"/>
    </source>
</evidence>
<accession>A0A6P8IRX7</accession>
<dbReference type="GO" id="GO:0031415">
    <property type="term" value="C:NatA complex"/>
    <property type="evidence" value="ECO:0007669"/>
    <property type="project" value="TreeGrafter"/>
</dbReference>
<feature type="region of interest" description="Disordered" evidence="4">
    <location>
        <begin position="835"/>
        <end position="858"/>
    </location>
</feature>
<keyword evidence="5" id="KW-1185">Reference proteome</keyword>
<dbReference type="PIRSF" id="PIRSF000422">
    <property type="entry name" value="N-terminal-AcTrfase-A_aux_su"/>
    <property type="match status" value="1"/>
</dbReference>
<dbReference type="RefSeq" id="XP_031568998.1">
    <property type="nucleotide sequence ID" value="XM_031713138.1"/>
</dbReference>
<reference evidence="6" key="1">
    <citation type="submission" date="2025-08" db="UniProtKB">
        <authorList>
            <consortium name="RefSeq"/>
        </authorList>
    </citation>
    <scope>IDENTIFICATION</scope>
    <source>
        <tissue evidence="6">Tentacle</tissue>
    </source>
</reference>
<dbReference type="PANTHER" id="PTHR22767">
    <property type="entry name" value="N-TERMINAL ACETYLTRANSFERASE-RELATED"/>
    <property type="match status" value="1"/>
</dbReference>
<feature type="repeat" description="TPR" evidence="3">
    <location>
        <begin position="225"/>
        <end position="258"/>
    </location>
</feature>
<dbReference type="PROSITE" id="PS50005">
    <property type="entry name" value="TPR"/>
    <property type="match status" value="2"/>
</dbReference>
<proteinExistence type="predicted"/>
<evidence type="ECO:0000256" key="2">
    <source>
        <dbReference type="ARBA" id="ARBA00022803"/>
    </source>
</evidence>
<feature type="region of interest" description="Disordered" evidence="4">
    <location>
        <begin position="590"/>
        <end position="639"/>
    </location>
</feature>
<dbReference type="PANTHER" id="PTHR22767:SF2">
    <property type="entry name" value="N(ALPHA)-ACETYLTRANSFERASE 15_16, ISOFORM A"/>
    <property type="match status" value="1"/>
</dbReference>
<gene>
    <name evidence="6" type="primary">LOC116303571</name>
</gene>
<dbReference type="InterPro" id="IPR019734">
    <property type="entry name" value="TPR_rpt"/>
</dbReference>
<evidence type="ECO:0000256" key="4">
    <source>
        <dbReference type="SAM" id="MobiDB-lite"/>
    </source>
</evidence>
<keyword evidence="2 3" id="KW-0802">TPR repeat</keyword>
<dbReference type="InterPro" id="IPR011990">
    <property type="entry name" value="TPR-like_helical_dom_sf"/>
</dbReference>
<feature type="compositionally biased region" description="Basic and acidic residues" evidence="4">
    <location>
        <begin position="604"/>
        <end position="634"/>
    </location>
</feature>
<dbReference type="InterPro" id="IPR021183">
    <property type="entry name" value="NatA_aux_su"/>
</dbReference>
<organism evidence="5 6">
    <name type="scientific">Actinia tenebrosa</name>
    <name type="common">Australian red waratah sea anemone</name>
    <dbReference type="NCBI Taxonomy" id="6105"/>
    <lineage>
        <taxon>Eukaryota</taxon>
        <taxon>Metazoa</taxon>
        <taxon>Cnidaria</taxon>
        <taxon>Anthozoa</taxon>
        <taxon>Hexacorallia</taxon>
        <taxon>Actiniaria</taxon>
        <taxon>Actiniidae</taxon>
        <taxon>Actinia</taxon>
    </lineage>
</organism>
<dbReference type="AlphaFoldDB" id="A0A6P8IRX7"/>
<dbReference type="Gene3D" id="1.25.40.1040">
    <property type="match status" value="1"/>
</dbReference>
<dbReference type="Pfam" id="PF13181">
    <property type="entry name" value="TPR_8"/>
    <property type="match status" value="1"/>
</dbReference>
<evidence type="ECO:0000256" key="1">
    <source>
        <dbReference type="ARBA" id="ARBA00022737"/>
    </source>
</evidence>
<dbReference type="SMART" id="SM00028">
    <property type="entry name" value="TPR"/>
    <property type="match status" value="7"/>
</dbReference>
<protein>
    <submittedName>
        <fullName evidence="6">N-alpha-acetyltransferase 15, NatA auxiliary subunit-like</fullName>
    </submittedName>
</protein>
<keyword evidence="1" id="KW-0677">Repeat</keyword>
<dbReference type="OrthoDB" id="10263032at2759"/>
<dbReference type="KEGG" id="aten:116303571"/>
<dbReference type="Pfam" id="PF12569">
    <property type="entry name" value="NatA_aux_su"/>
    <property type="match status" value="1"/>
</dbReference>
<dbReference type="FunCoup" id="A0A6P8IRX7">
    <property type="interactions" value="3467"/>
</dbReference>
<dbReference type="GeneID" id="116303571"/>
<sequence>MPTSQPLPPKENALFKRILRCYEQKQYKNGLKYAKQILTNPKFSDHGETLAMKGLTLNCLGRKDEAYEHVRKGLKNDLKSHVCWHVFGLLQRSDRKYDEAIKCYRNALKWDKENIQILRDLSLLQIQMRDLDGYRETRYQLLVLRPGQRASWIGYAISYHLLKDYDMAYKILEEYRKTLNMSLSKMDIEHSELLLYQNMVLKESGQLRESLKYLDDNDQLICDKLTVKEIKGEILMELKEFKQAEEIYRDLIKRNPENHYYYKQLELALQLDNAEDKLNMYLEYSSLYPKATTPKRLPLNFTTGETFAGLVDKYMRPAIHKGVPPLFNDLKSLYADKEKGKIIGDTAFRYLENLEKYSTLGGKGGDLEPPTATLWTLYFIAQHYDYLENTEKALEYINRAIDHTPTLIEAYMIKAMIYKHAGDIDKAADIVDEARALDTADRYVNCKCAKYQLKANQVQKAEETCAMFTRDGFQAADNLNEMQCMWYQTECGYAYLRLGKLGEALKKAHELDKHFEEITEDQFDFHTYCMRKMTLCAYVKLLRLEDVLRSHKFYFKAAQIAVECYLRLHDKPLTSSDEDDDLNNSHLSAKELKKLRSKQRRAEKKAQHQENMKANEVKESKDAEKKTEATKDSSLDPDALARVSDPLDQALKFVKPLQSLASHRIETHLMAYEIYYRKGKLLLMLQAIKRAFRIDPENAKLHECIIRFSRKVAESTSIREPVAVLIKRELKAIVGDEDMMQYNKKFIEKGRESVTKRLAGAKMMYCLDPSRKEEALSLATDLSDTLIDRNRTNCTMVFNSLKEGDFGECNEASQKYKNGCHELFRYSNLFSGDDNSPKVNGLDEKPMAEEDPVCDGEA</sequence>
<evidence type="ECO:0000256" key="3">
    <source>
        <dbReference type="PROSITE-ProRule" id="PRU00339"/>
    </source>
</evidence>
<dbReference type="FunFam" id="1.25.40.1040:FF:000003">
    <property type="entry name" value="N-terminal acetyltransferase A, auxiliary subunit"/>
    <property type="match status" value="1"/>
</dbReference>
<dbReference type="InParanoid" id="A0A6P8IRX7"/>
<feature type="repeat" description="TPR" evidence="3">
    <location>
        <begin position="81"/>
        <end position="114"/>
    </location>
</feature>
<evidence type="ECO:0000313" key="6">
    <source>
        <dbReference type="RefSeq" id="XP_031568998.1"/>
    </source>
</evidence>
<feature type="compositionally biased region" description="Acidic residues" evidence="4">
    <location>
        <begin position="849"/>
        <end position="858"/>
    </location>
</feature>
<name>A0A6P8IRX7_ACTTE</name>
<dbReference type="Gene3D" id="1.25.40.1010">
    <property type="match status" value="1"/>
</dbReference>
<dbReference type="SUPFAM" id="SSF48452">
    <property type="entry name" value="TPR-like"/>
    <property type="match status" value="2"/>
</dbReference>
<dbReference type="Proteomes" id="UP000515163">
    <property type="component" value="Unplaced"/>
</dbReference>